<dbReference type="RefSeq" id="WP_059038075.1">
    <property type="nucleotide sequence ID" value="NZ_JAADZU010000055.1"/>
</dbReference>
<reference evidence="1 2" key="1">
    <citation type="submission" date="2020-01" db="EMBL/GenBank/DDBJ databases">
        <title>Investigation of new actinobacteria for the biodesulphurisation of diesel fuel.</title>
        <authorList>
            <person name="Athi Narayanan S.M."/>
        </authorList>
    </citation>
    <scope>NUCLEOTIDE SEQUENCE [LARGE SCALE GENOMIC DNA]</scope>
    <source>
        <strain evidence="1 2">213E</strain>
    </source>
</reference>
<keyword evidence="2" id="KW-1185">Reference proteome</keyword>
<name>A0A7K3LS94_9ACTN</name>
<evidence type="ECO:0000313" key="2">
    <source>
        <dbReference type="Proteomes" id="UP000466307"/>
    </source>
</evidence>
<dbReference type="AlphaFoldDB" id="A0A7K3LS94"/>
<comment type="caution">
    <text evidence="1">The sequence shown here is derived from an EMBL/GenBank/DDBJ whole genome shotgun (WGS) entry which is preliminary data.</text>
</comment>
<organism evidence="1 2">
    <name type="scientific">Gordonia desulfuricans</name>
    <dbReference type="NCBI Taxonomy" id="89051"/>
    <lineage>
        <taxon>Bacteria</taxon>
        <taxon>Bacillati</taxon>
        <taxon>Actinomycetota</taxon>
        <taxon>Actinomycetes</taxon>
        <taxon>Mycobacteriales</taxon>
        <taxon>Gordoniaceae</taxon>
        <taxon>Gordonia</taxon>
    </lineage>
</organism>
<dbReference type="Proteomes" id="UP000466307">
    <property type="component" value="Unassembled WGS sequence"/>
</dbReference>
<proteinExistence type="predicted"/>
<dbReference type="EMBL" id="JAADZU010000055">
    <property type="protein sequence ID" value="NDK91072.1"/>
    <property type="molecule type" value="Genomic_DNA"/>
</dbReference>
<evidence type="ECO:0000313" key="1">
    <source>
        <dbReference type="EMBL" id="NDK91072.1"/>
    </source>
</evidence>
<accession>A0A7K3LS94</accession>
<gene>
    <name evidence="1" type="ORF">GYA93_16000</name>
</gene>
<protein>
    <submittedName>
        <fullName evidence="1">Uncharacterized protein</fullName>
    </submittedName>
</protein>
<sequence>MSSVMTLDRLTTLSGLSVLDHLDRSVSIPILDGPQAQGDLIVLPRDLTPDVHCHAQYFTRPVPTTGLELLRSTGGGNPHTLVAEGPGCRWGRFVIDPTRLALGIVETTTVAYLIHPEHGATGIAPGSYVIRRQREHGVGGPRFGTTQFVVD</sequence>